<dbReference type="STRING" id="1038014.SAMN04487910_3860"/>
<dbReference type="Proteomes" id="UP000198521">
    <property type="component" value="Unassembled WGS sequence"/>
</dbReference>
<name>A0A1H7UT30_AQUAM</name>
<gene>
    <name evidence="2" type="ORF">SAMN04487910_3860</name>
</gene>
<sequence length="483" mass="52806">MKLNTILSVLICSVLFLPVYGQKKISDNKQAIIKSIEKHQSELIKISDKIWALAETAFEENQSSKLLADYAEKQGFIVERGVTGMPTAFVASYGSGKPVISVLGEFDALPGISQKAQPTKSPLNEGAGGHGCGHNLFGAGSLGAAIAVKELIQNGKIKGTVKFFGTPSEEKYFGKIWMVREGLWNDVDANISWHPSASTKADVQSSLALVDFKIEFFGQAAHASADPWNGRSASDALELYTTGINYYREHVKPTVRMHYHIQDGGQVVNVVPDYSRLWMRVRDTKRSGMMPVYERVKKMAEGAAIMANVDYKISLISGIYEVLVNREGGKLMQSNLELLGPISYTNEEIAFGKKIQEVTKKEQVGMDSTINPLEETKEHPGGGSTDVGDVSWNVPNINLGVTTAPKDTPWHSWAVVACGGMSIGHKGMLYASKAMAMTMTDLYENPEALAKVKAEYKERKGDEVYEAIVPEGPPPIPSNTKKQ</sequence>
<protein>
    <submittedName>
        <fullName evidence="2">Aminobenzoyl-glutamate utilization protein B</fullName>
    </submittedName>
</protein>
<dbReference type="GO" id="GO:0071713">
    <property type="term" value="F:para-aminobenzoyl-glutamate hydrolase activity"/>
    <property type="evidence" value="ECO:0007669"/>
    <property type="project" value="TreeGrafter"/>
</dbReference>
<dbReference type="InterPro" id="IPR017439">
    <property type="entry name" value="Amidohydrolase"/>
</dbReference>
<dbReference type="RefSeq" id="WP_091411437.1">
    <property type="nucleotide sequence ID" value="NZ_FOAB01000007.1"/>
</dbReference>
<dbReference type="OrthoDB" id="9781032at2"/>
<evidence type="ECO:0000313" key="2">
    <source>
        <dbReference type="EMBL" id="SEL99984.1"/>
    </source>
</evidence>
<dbReference type="InterPro" id="IPR002933">
    <property type="entry name" value="Peptidase_M20"/>
</dbReference>
<dbReference type="Gene3D" id="3.40.630.10">
    <property type="entry name" value="Zn peptidases"/>
    <property type="match status" value="1"/>
</dbReference>
<dbReference type="Pfam" id="PF01546">
    <property type="entry name" value="Peptidase_M20"/>
    <property type="match status" value="1"/>
</dbReference>
<dbReference type="GO" id="GO:0046657">
    <property type="term" value="P:folic acid catabolic process"/>
    <property type="evidence" value="ECO:0007669"/>
    <property type="project" value="TreeGrafter"/>
</dbReference>
<dbReference type="PANTHER" id="PTHR30575:SF0">
    <property type="entry name" value="XAA-ARG DIPEPTIDASE"/>
    <property type="match status" value="1"/>
</dbReference>
<dbReference type="InterPro" id="IPR036264">
    <property type="entry name" value="Bact_exopeptidase_dim_dom"/>
</dbReference>
<evidence type="ECO:0000313" key="3">
    <source>
        <dbReference type="Proteomes" id="UP000198521"/>
    </source>
</evidence>
<organism evidence="2 3">
    <name type="scientific">Aquimarina amphilecti</name>
    <dbReference type="NCBI Taxonomy" id="1038014"/>
    <lineage>
        <taxon>Bacteria</taxon>
        <taxon>Pseudomonadati</taxon>
        <taxon>Bacteroidota</taxon>
        <taxon>Flavobacteriia</taxon>
        <taxon>Flavobacteriales</taxon>
        <taxon>Flavobacteriaceae</taxon>
        <taxon>Aquimarina</taxon>
    </lineage>
</organism>
<dbReference type="NCBIfam" id="TIGR01891">
    <property type="entry name" value="amidohydrolases"/>
    <property type="match status" value="1"/>
</dbReference>
<keyword evidence="1" id="KW-0378">Hydrolase</keyword>
<dbReference type="Gene3D" id="3.30.70.360">
    <property type="match status" value="1"/>
</dbReference>
<proteinExistence type="predicted"/>
<reference evidence="2 3" key="1">
    <citation type="submission" date="2016-10" db="EMBL/GenBank/DDBJ databases">
        <authorList>
            <person name="de Groot N.N."/>
        </authorList>
    </citation>
    <scope>NUCLEOTIDE SEQUENCE [LARGE SCALE GENOMIC DNA]</scope>
    <source>
        <strain evidence="2 3">DSM 25232</strain>
    </source>
</reference>
<dbReference type="GO" id="GO:0016805">
    <property type="term" value="F:dipeptidase activity"/>
    <property type="evidence" value="ECO:0007669"/>
    <property type="project" value="TreeGrafter"/>
</dbReference>
<dbReference type="InterPro" id="IPR017145">
    <property type="entry name" value="Aminobenzoyl-glu_utiliz_pB"/>
</dbReference>
<accession>A0A1H7UT30</accession>
<dbReference type="SUPFAM" id="SSF55031">
    <property type="entry name" value="Bacterial exopeptidase dimerisation domain"/>
    <property type="match status" value="1"/>
</dbReference>
<keyword evidence="3" id="KW-1185">Reference proteome</keyword>
<dbReference type="AlphaFoldDB" id="A0A1H7UT30"/>
<dbReference type="PIRSF" id="PIRSF037227">
    <property type="entry name" value="Aminobenzoyl-glu_utiliz_pB"/>
    <property type="match status" value="1"/>
</dbReference>
<dbReference type="GO" id="GO:0005737">
    <property type="term" value="C:cytoplasm"/>
    <property type="evidence" value="ECO:0007669"/>
    <property type="project" value="TreeGrafter"/>
</dbReference>
<dbReference type="SUPFAM" id="SSF53187">
    <property type="entry name" value="Zn-dependent exopeptidases"/>
    <property type="match status" value="1"/>
</dbReference>
<dbReference type="InterPro" id="IPR052030">
    <property type="entry name" value="Peptidase_M20/M20A_hydrolases"/>
</dbReference>
<evidence type="ECO:0000256" key="1">
    <source>
        <dbReference type="ARBA" id="ARBA00022801"/>
    </source>
</evidence>
<dbReference type="PANTHER" id="PTHR30575">
    <property type="entry name" value="PEPTIDASE M20"/>
    <property type="match status" value="1"/>
</dbReference>
<dbReference type="EMBL" id="FOAB01000007">
    <property type="protein sequence ID" value="SEL99984.1"/>
    <property type="molecule type" value="Genomic_DNA"/>
</dbReference>